<dbReference type="AlphaFoldDB" id="A0A0J7APX1"/>
<evidence type="ECO:0000256" key="11">
    <source>
        <dbReference type="RuleBase" id="RU004432"/>
    </source>
</evidence>
<dbReference type="OrthoDB" id="9803641at2"/>
<dbReference type="Gene3D" id="1.10.8.60">
    <property type="match status" value="1"/>
</dbReference>
<dbReference type="GO" id="GO:0042026">
    <property type="term" value="P:protein refolding"/>
    <property type="evidence" value="ECO:0007669"/>
    <property type="project" value="UniProtKB-UniRule"/>
</dbReference>
<dbReference type="SUPFAM" id="SSF52540">
    <property type="entry name" value="P-loop containing nucleoside triphosphate hydrolases"/>
    <property type="match status" value="2"/>
</dbReference>
<dbReference type="InterPro" id="IPR018368">
    <property type="entry name" value="ClpA/B_CS1"/>
</dbReference>
<evidence type="ECO:0000313" key="14">
    <source>
        <dbReference type="EMBL" id="KMO99301.1"/>
    </source>
</evidence>
<keyword evidence="6 12" id="KW-0346">Stress response</keyword>
<dbReference type="InterPro" id="IPR028299">
    <property type="entry name" value="ClpA/B_CS2"/>
</dbReference>
<dbReference type="PROSITE" id="PS00871">
    <property type="entry name" value="CLPAB_2"/>
    <property type="match status" value="1"/>
</dbReference>
<evidence type="ECO:0000256" key="3">
    <source>
        <dbReference type="ARBA" id="ARBA00022737"/>
    </source>
</evidence>
<dbReference type="Proteomes" id="UP000035932">
    <property type="component" value="Unassembled WGS sequence"/>
</dbReference>
<evidence type="ECO:0000313" key="15">
    <source>
        <dbReference type="Proteomes" id="UP000035932"/>
    </source>
</evidence>
<dbReference type="InterPro" id="IPR036628">
    <property type="entry name" value="Clp_N_dom_sf"/>
</dbReference>
<reference evidence="14 15" key="1">
    <citation type="submission" date="2015-06" db="EMBL/GenBank/DDBJ databases">
        <title>Recapitulation of the evolution of biosynthetic gene clusters reveals hidden chemical diversity on bacterial genomes.</title>
        <authorList>
            <person name="Cruz-Morales P."/>
            <person name="Martinez-Guerrero C."/>
            <person name="Morales-Escalante M.A."/>
            <person name="Yanez-Guerra L.A."/>
            <person name="Kopp J.F."/>
            <person name="Feldmann J."/>
            <person name="Ramos-Aboites H.E."/>
            <person name="Barona-Gomez F."/>
        </authorList>
    </citation>
    <scope>NUCLEOTIDE SEQUENCE [LARGE SCALE GENOMIC DNA]</scope>
    <source>
        <strain evidence="14 15">ATCC 31245</strain>
    </source>
</reference>
<dbReference type="InterPro" id="IPR003593">
    <property type="entry name" value="AAA+_ATPase"/>
</dbReference>
<dbReference type="PROSITE" id="PS51903">
    <property type="entry name" value="CLP_R"/>
    <property type="match status" value="1"/>
</dbReference>
<evidence type="ECO:0000256" key="1">
    <source>
        <dbReference type="ARBA" id="ARBA00004496"/>
    </source>
</evidence>
<dbReference type="GO" id="GO:0005737">
    <property type="term" value="C:cytoplasm"/>
    <property type="evidence" value="ECO:0007669"/>
    <property type="project" value="UniProtKB-SubCell"/>
</dbReference>
<dbReference type="Pfam" id="PF00004">
    <property type="entry name" value="AAA"/>
    <property type="match status" value="1"/>
</dbReference>
<dbReference type="GO" id="GO:0005524">
    <property type="term" value="F:ATP binding"/>
    <property type="evidence" value="ECO:0007669"/>
    <property type="project" value="UniProtKB-UniRule"/>
</dbReference>
<dbReference type="FunFam" id="3.40.50.300:FF:000120">
    <property type="entry name" value="ATP-dependent chaperone ClpB"/>
    <property type="match status" value="1"/>
</dbReference>
<dbReference type="STRING" id="66430.ACS04_03035"/>
<comment type="subcellular location">
    <subcellularLocation>
        <location evidence="1 12">Cytoplasm</location>
    </subcellularLocation>
</comment>
<dbReference type="InterPro" id="IPR017730">
    <property type="entry name" value="Chaperonin_ClpB"/>
</dbReference>
<evidence type="ECO:0000256" key="12">
    <source>
        <dbReference type="RuleBase" id="RU362034"/>
    </source>
</evidence>
<dbReference type="EMBL" id="LFML01000012">
    <property type="protein sequence ID" value="KMO99301.1"/>
    <property type="molecule type" value="Genomic_DNA"/>
</dbReference>
<comment type="similarity">
    <text evidence="2 11">Belongs to the ClpA/ClpB family.</text>
</comment>
<keyword evidence="12" id="KW-0963">Cytoplasm</keyword>
<dbReference type="PANTHER" id="PTHR11638:SF18">
    <property type="entry name" value="HEAT SHOCK PROTEIN 104"/>
    <property type="match status" value="1"/>
</dbReference>
<protein>
    <recommendedName>
        <fullName evidence="12">Chaperone protein ClpB</fullName>
    </recommendedName>
</protein>
<keyword evidence="8 11" id="KW-0143">Chaperone</keyword>
<comment type="function">
    <text evidence="12">Part of a stress-induced multi-chaperone system, it is involved in the recovery of the cell from heat-induced damage, in cooperation with DnaK, DnaJ and GrpE.</text>
</comment>
<dbReference type="CDD" id="cd00009">
    <property type="entry name" value="AAA"/>
    <property type="match status" value="1"/>
</dbReference>
<evidence type="ECO:0000256" key="9">
    <source>
        <dbReference type="ARBA" id="ARBA00026057"/>
    </source>
</evidence>
<dbReference type="SMART" id="SM00382">
    <property type="entry name" value="AAA"/>
    <property type="match status" value="2"/>
</dbReference>
<feature type="coiled-coil region" evidence="12">
    <location>
        <begin position="414"/>
        <end position="528"/>
    </location>
</feature>
<dbReference type="Gene3D" id="1.10.1780.10">
    <property type="entry name" value="Clp, N-terminal domain"/>
    <property type="match status" value="1"/>
</dbReference>
<dbReference type="FunFam" id="3.40.50.300:FF:000025">
    <property type="entry name" value="ATP-dependent Clp protease subunit"/>
    <property type="match status" value="1"/>
</dbReference>
<dbReference type="PROSITE" id="PS00870">
    <property type="entry name" value="CLPAB_1"/>
    <property type="match status" value="1"/>
</dbReference>
<evidence type="ECO:0000256" key="4">
    <source>
        <dbReference type="ARBA" id="ARBA00022741"/>
    </source>
</evidence>
<accession>A0A0J7APX1</accession>
<dbReference type="SMART" id="SM01086">
    <property type="entry name" value="ClpB_D2-small"/>
    <property type="match status" value="1"/>
</dbReference>
<dbReference type="RefSeq" id="WP_048474887.1">
    <property type="nucleotide sequence ID" value="NZ_JBIRUD010000008.1"/>
</dbReference>
<keyword evidence="3 10" id="KW-0677">Repeat</keyword>
<dbReference type="InterPro" id="IPR019489">
    <property type="entry name" value="Clp_ATPase_C"/>
</dbReference>
<evidence type="ECO:0000256" key="10">
    <source>
        <dbReference type="PROSITE-ProRule" id="PRU01251"/>
    </source>
</evidence>
<keyword evidence="5 11" id="KW-0067">ATP-binding</keyword>
<dbReference type="PRINTS" id="PR00300">
    <property type="entry name" value="CLPPROTEASEA"/>
</dbReference>
<gene>
    <name evidence="12" type="primary">clpB</name>
    <name evidence="14" type="ORF">ACS04_03035</name>
</gene>
<feature type="domain" description="Clp R" evidence="13">
    <location>
        <begin position="1"/>
        <end position="147"/>
    </location>
</feature>
<dbReference type="Gene3D" id="3.40.50.300">
    <property type="entry name" value="P-loop containing nucleotide triphosphate hydrolases"/>
    <property type="match status" value="3"/>
</dbReference>
<dbReference type="InterPro" id="IPR041546">
    <property type="entry name" value="ClpA/ClpB_AAA_lid"/>
</dbReference>
<evidence type="ECO:0000256" key="2">
    <source>
        <dbReference type="ARBA" id="ARBA00008675"/>
    </source>
</evidence>
<dbReference type="InterPro" id="IPR003959">
    <property type="entry name" value="ATPase_AAA_core"/>
</dbReference>
<dbReference type="InterPro" id="IPR050130">
    <property type="entry name" value="ClpA_ClpB"/>
</dbReference>
<comment type="subunit">
    <text evidence="12">Homohexamer; The oligomerization is ATP-dependent.</text>
</comment>
<keyword evidence="7 12" id="KW-0175">Coiled coil</keyword>
<organism evidence="14 15">
    <name type="scientific">Streptomyces roseus</name>
    <dbReference type="NCBI Taxonomy" id="66430"/>
    <lineage>
        <taxon>Bacteria</taxon>
        <taxon>Bacillati</taxon>
        <taxon>Actinomycetota</taxon>
        <taxon>Actinomycetes</taxon>
        <taxon>Kitasatosporales</taxon>
        <taxon>Streptomycetaceae</taxon>
        <taxon>Streptomyces</taxon>
    </lineage>
</organism>
<dbReference type="InterPro" id="IPR004176">
    <property type="entry name" value="Clp_R_N"/>
</dbReference>
<dbReference type="Pfam" id="PF07724">
    <property type="entry name" value="AAA_2"/>
    <property type="match status" value="1"/>
</dbReference>
<evidence type="ECO:0000256" key="5">
    <source>
        <dbReference type="ARBA" id="ARBA00022840"/>
    </source>
</evidence>
<dbReference type="PANTHER" id="PTHR11638">
    <property type="entry name" value="ATP-DEPENDENT CLP PROTEASE"/>
    <property type="match status" value="1"/>
</dbReference>
<dbReference type="SUPFAM" id="SSF81923">
    <property type="entry name" value="Double Clp-N motif"/>
    <property type="match status" value="1"/>
</dbReference>
<evidence type="ECO:0000259" key="13">
    <source>
        <dbReference type="PROSITE" id="PS51903"/>
    </source>
</evidence>
<comment type="caution">
    <text evidence="14">The sequence shown here is derived from an EMBL/GenBank/DDBJ whole genome shotgun (WGS) entry which is preliminary data.</text>
</comment>
<dbReference type="NCBIfam" id="TIGR03346">
    <property type="entry name" value="chaperone_ClpB"/>
    <property type="match status" value="1"/>
</dbReference>
<name>A0A0J7APX1_9ACTN</name>
<dbReference type="PATRIC" id="fig|66430.4.peg.1130"/>
<evidence type="ECO:0000256" key="6">
    <source>
        <dbReference type="ARBA" id="ARBA00023016"/>
    </source>
</evidence>
<dbReference type="FunFam" id="3.40.50.300:FF:000010">
    <property type="entry name" value="Chaperone clpB 1, putative"/>
    <property type="match status" value="1"/>
</dbReference>
<comment type="subunit">
    <text evidence="9">Homohexamer. The oligomerization is ATP-dependent.</text>
</comment>
<proteinExistence type="inferred from homology"/>
<dbReference type="Pfam" id="PF17871">
    <property type="entry name" value="AAA_lid_9"/>
    <property type="match status" value="1"/>
</dbReference>
<dbReference type="GO" id="GO:0016887">
    <property type="term" value="F:ATP hydrolysis activity"/>
    <property type="evidence" value="ECO:0007669"/>
    <property type="project" value="InterPro"/>
</dbReference>
<keyword evidence="15" id="KW-1185">Reference proteome</keyword>
<dbReference type="GO" id="GO:0034605">
    <property type="term" value="P:cellular response to heat"/>
    <property type="evidence" value="ECO:0007669"/>
    <property type="project" value="TreeGrafter"/>
</dbReference>
<sequence>MDAELTNKSRDALNAATSRAVKDGHADLTPAHLLLALLAGEENENITDLLAATEADQAAVRDGAERLLAALPSVTGSTVAPPQPTRELLAVLAEADREAGKLGDEYLSTEHLLIAIAAKGGAAGEVLSTQGATAKKLLEAFENARGGRRVTTPDPEGQYKALEKFGTDFTAAAREGKLDPVIGRDQEIRRVVQVLSRRTKNNPVLIGEPGVGKTAVVEGLAQRIVKGDVPESLKNKRLVSLDLGAMVAGAKYRGEFEERLKTVLAEIKSSDGQIITFIDELHTVVGAGAGGDSAMDAGNMLKPMLARGELRMVGATTLDEYRERIEKDPALERRFQQVLVAEPSVEDTIAILRGLKGRYEAHHKVVINDSALVAAATLSDRYITSRFLPDKAIDLVDEAASRLRMEIDSSPLEIDELQRSVDRLRMEELALRNESDPASIERLEKIRKDLADKEEDLRGLTARWEKEKQSLNRVGELKERLDDLRGQAERAQRDGDFDTASKLLYGEIPTLERELAEATEEEEEASKTGAAKNTMVKDEVGPDDIADVVGAWTGIPAGRLLEGETQKLLRMEDELGRRLIGQSEAVRAVSDAVRRTRAGIADPDRPTGSFLFLGPTGVGKTELAKALADFLFDDERAMVRIDMSEYGEKHSVARLVGAPPGYVGYEEGGQLTEAVRRRPYSVVLLDEVEKAHPEVFDILLQVLDDGRLTDGQGRTVDFRNTILILTSNLGSQFLMDPAASAQEKKDRVLEVVRASFKPEFLNRLDDLVVFSALSAPELARIAELQIGGLARRLAQRRLTLDVTPAALAWLADKGNDPAYGARPLRRLIQTAIGDRLAKEILAGEVRDGDTVRVDVAGEDLIVGKAL</sequence>
<dbReference type="Pfam" id="PF02861">
    <property type="entry name" value="Clp_N"/>
    <property type="match status" value="1"/>
</dbReference>
<dbReference type="InterPro" id="IPR001270">
    <property type="entry name" value="ClpA/B"/>
</dbReference>
<evidence type="ECO:0000256" key="8">
    <source>
        <dbReference type="ARBA" id="ARBA00023186"/>
    </source>
</evidence>
<keyword evidence="4 11" id="KW-0547">Nucleotide-binding</keyword>
<dbReference type="Pfam" id="PF10431">
    <property type="entry name" value="ClpB_D2-small"/>
    <property type="match status" value="1"/>
</dbReference>
<dbReference type="InterPro" id="IPR027417">
    <property type="entry name" value="P-loop_NTPase"/>
</dbReference>
<dbReference type="CDD" id="cd19499">
    <property type="entry name" value="RecA-like_ClpB_Hsp104-like"/>
    <property type="match status" value="1"/>
</dbReference>
<evidence type="ECO:0000256" key="7">
    <source>
        <dbReference type="ARBA" id="ARBA00023054"/>
    </source>
</evidence>